<reference evidence="3" key="1">
    <citation type="journal article" date="2019" name="ACS Chem. Biol.">
        <title>Bioactivity-HiTES Unveils Cryptic Antibiotics Encoded in Actinomycete Bacteria.</title>
        <authorList>
            <person name="Moon K."/>
            <person name="Xu F."/>
            <person name="Zhang C."/>
            <person name="Seyedsayamdost M.R."/>
        </authorList>
    </citation>
    <scope>NUCLEOTIDE SEQUENCE</scope>
    <source>
        <strain evidence="3">A18</strain>
    </source>
</reference>
<keyword evidence="1" id="KW-0560">Oxidoreductase</keyword>
<evidence type="ECO:0000259" key="2">
    <source>
        <dbReference type="SMART" id="SM00903"/>
    </source>
</evidence>
<organism evidence="3">
    <name type="scientific">Streptomyces hiroshimensis</name>
    <dbReference type="NCBI Taxonomy" id="66424"/>
    <lineage>
        <taxon>Bacteria</taxon>
        <taxon>Bacillati</taxon>
        <taxon>Actinomycetota</taxon>
        <taxon>Actinomycetes</taxon>
        <taxon>Kitasatosporales</taxon>
        <taxon>Streptomycetaceae</taxon>
        <taxon>Streptomyces</taxon>
    </lineage>
</organism>
<dbReference type="PANTHER" id="PTHR30466">
    <property type="entry name" value="FLAVIN REDUCTASE"/>
    <property type="match status" value="1"/>
</dbReference>
<dbReference type="SMART" id="SM00903">
    <property type="entry name" value="Flavin_Reduct"/>
    <property type="match status" value="1"/>
</dbReference>
<sequence>MLAETITAERFRTSLARWASGVTVVTTVDAQGRSHGFTASSFTSVSLEPPLVLVCLDLRANCFDAFTGAEGFVVHVLGRDQQDLAALFARRGADKFPRPGMTSSRRGLPLLPGALARLECRTERQVPAGDHLVLFGEVEHAEAGEGEPLLYYRKGFHGIAGPGAAD</sequence>
<accession>A0A481XSD5</accession>
<dbReference type="InterPro" id="IPR050268">
    <property type="entry name" value="NADH-dep_flavin_reductase"/>
</dbReference>
<dbReference type="AlphaFoldDB" id="A0A481XSD5"/>
<gene>
    <name evidence="3" type="primary">hrsO</name>
</gene>
<dbReference type="Gene3D" id="2.30.110.10">
    <property type="entry name" value="Electron Transport, Fmn-binding Protein, Chain A"/>
    <property type="match status" value="1"/>
</dbReference>
<name>A0A481XSD5_9ACTN</name>
<feature type="domain" description="Flavin reductase like" evidence="2">
    <location>
        <begin position="15"/>
        <end position="158"/>
    </location>
</feature>
<proteinExistence type="predicted"/>
<evidence type="ECO:0000313" key="3">
    <source>
        <dbReference type="EMBL" id="QBK46639.1"/>
    </source>
</evidence>
<dbReference type="GO" id="GO:0042602">
    <property type="term" value="F:riboflavin reductase (NADPH) activity"/>
    <property type="evidence" value="ECO:0007669"/>
    <property type="project" value="TreeGrafter"/>
</dbReference>
<evidence type="ECO:0000256" key="1">
    <source>
        <dbReference type="ARBA" id="ARBA00023002"/>
    </source>
</evidence>
<dbReference type="GO" id="GO:0010181">
    <property type="term" value="F:FMN binding"/>
    <property type="evidence" value="ECO:0007669"/>
    <property type="project" value="InterPro"/>
</dbReference>
<dbReference type="SUPFAM" id="SSF50475">
    <property type="entry name" value="FMN-binding split barrel"/>
    <property type="match status" value="1"/>
</dbReference>
<dbReference type="PANTHER" id="PTHR30466:SF1">
    <property type="entry name" value="FMN REDUCTASE (NADH) RUTF"/>
    <property type="match status" value="1"/>
</dbReference>
<dbReference type="InterPro" id="IPR012349">
    <property type="entry name" value="Split_barrel_FMN-bd"/>
</dbReference>
<dbReference type="GO" id="GO:0006208">
    <property type="term" value="P:pyrimidine nucleobase catabolic process"/>
    <property type="evidence" value="ECO:0007669"/>
    <property type="project" value="TreeGrafter"/>
</dbReference>
<dbReference type="Pfam" id="PF01613">
    <property type="entry name" value="Flavin_Reduct"/>
    <property type="match status" value="1"/>
</dbReference>
<protein>
    <submittedName>
        <fullName evidence="3">HrsO</fullName>
    </submittedName>
</protein>
<dbReference type="EMBL" id="MH743143">
    <property type="protein sequence ID" value="QBK46639.1"/>
    <property type="molecule type" value="Genomic_DNA"/>
</dbReference>
<dbReference type="InterPro" id="IPR002563">
    <property type="entry name" value="Flavin_Rdtase-like_dom"/>
</dbReference>